<dbReference type="AlphaFoldDB" id="A0A1G9GVB2"/>
<proteinExistence type="predicted"/>
<dbReference type="OrthoDB" id="6997828at2"/>
<dbReference type="GO" id="GO:0003676">
    <property type="term" value="F:nucleic acid binding"/>
    <property type="evidence" value="ECO:0007669"/>
    <property type="project" value="InterPro"/>
</dbReference>
<name>A0A1G9GVB2_9RHOB</name>
<protein>
    <recommendedName>
        <fullName evidence="3">DUF4365 domain-containing protein</fullName>
    </recommendedName>
</protein>
<dbReference type="Gene3D" id="3.40.1350.10">
    <property type="match status" value="1"/>
</dbReference>
<gene>
    <name evidence="1" type="ORF">SAMN05216257_10926</name>
</gene>
<keyword evidence="2" id="KW-1185">Reference proteome</keyword>
<accession>A0A1G9GVB2</accession>
<organism evidence="1 2">
    <name type="scientific">Meinhardsimonia xiamenensis</name>
    <dbReference type="NCBI Taxonomy" id="990712"/>
    <lineage>
        <taxon>Bacteria</taxon>
        <taxon>Pseudomonadati</taxon>
        <taxon>Pseudomonadota</taxon>
        <taxon>Alphaproteobacteria</taxon>
        <taxon>Rhodobacterales</taxon>
        <taxon>Paracoccaceae</taxon>
        <taxon>Meinhardsimonia</taxon>
    </lineage>
</organism>
<evidence type="ECO:0000313" key="2">
    <source>
        <dbReference type="Proteomes" id="UP000199328"/>
    </source>
</evidence>
<dbReference type="RefSeq" id="WP_092501207.1">
    <property type="nucleotide sequence ID" value="NZ_FNFV01000009.1"/>
</dbReference>
<dbReference type="EMBL" id="FNFV01000009">
    <property type="protein sequence ID" value="SDL04495.1"/>
    <property type="molecule type" value="Genomic_DNA"/>
</dbReference>
<dbReference type="Proteomes" id="UP000199328">
    <property type="component" value="Unassembled WGS sequence"/>
</dbReference>
<reference evidence="2" key="1">
    <citation type="submission" date="2016-10" db="EMBL/GenBank/DDBJ databases">
        <authorList>
            <person name="Varghese N."/>
            <person name="Submissions S."/>
        </authorList>
    </citation>
    <scope>NUCLEOTIDE SEQUENCE [LARGE SCALE GENOMIC DNA]</scope>
    <source>
        <strain evidence="2">CGMCC 1.10789</strain>
    </source>
</reference>
<evidence type="ECO:0000313" key="1">
    <source>
        <dbReference type="EMBL" id="SDL04495.1"/>
    </source>
</evidence>
<dbReference type="STRING" id="990712.SAMN05216257_10926"/>
<evidence type="ECO:0008006" key="3">
    <source>
        <dbReference type="Google" id="ProtNLM"/>
    </source>
</evidence>
<sequence>MRHDWSRLNHMQIGRYAEYFAKMHLVLLGLDVYSAEVDDRGIDFVVRQEPDRYWDVQVKSVRKLNYVFMRKEVFRPRHNLLLALVLFEEEREPDLYLIPASRWETPDGLFVDRDYDGKASKPEYGLNLSRKRLPELDPFRFDHAGASIFGPSAPA</sequence>
<dbReference type="InterPro" id="IPR011856">
    <property type="entry name" value="tRNA_endonuc-like_dom_sf"/>
</dbReference>